<evidence type="ECO:0000313" key="3">
    <source>
        <dbReference type="Proteomes" id="UP000053372"/>
    </source>
</evidence>
<proteinExistence type="predicted"/>
<reference evidence="2 3" key="1">
    <citation type="journal article" date="2015" name="Genome Announc.">
        <title>Draft Genome of the Euendolithic (true boring) Cyanobacterium Mastigocoleus testarum strain BC008.</title>
        <authorList>
            <person name="Guida B.S."/>
            <person name="Garcia-Pichel F."/>
        </authorList>
    </citation>
    <scope>NUCLEOTIDE SEQUENCE [LARGE SCALE GENOMIC DNA]</scope>
    <source>
        <strain evidence="2 3">BC008</strain>
    </source>
</reference>
<gene>
    <name evidence="2" type="ORF">BC008_23075</name>
</gene>
<evidence type="ECO:0000313" key="2">
    <source>
        <dbReference type="EMBL" id="KST65864.1"/>
    </source>
</evidence>
<sequence length="84" mass="9072">MFAETRFISASVIVLLLGVQLVTPKISQAIANLTDLTLYGPKAVASHGTAKTRSHHFSKNNELDEEFQPPDYGGPDSERGSGSR</sequence>
<dbReference type="Proteomes" id="UP000053372">
    <property type="component" value="Unassembled WGS sequence"/>
</dbReference>
<dbReference type="AlphaFoldDB" id="A0A0V7ZN41"/>
<dbReference type="RefSeq" id="WP_027843658.1">
    <property type="nucleotide sequence ID" value="NZ_LMTZ01000103.1"/>
</dbReference>
<comment type="caution">
    <text evidence="2">The sequence shown here is derived from an EMBL/GenBank/DDBJ whole genome shotgun (WGS) entry which is preliminary data.</text>
</comment>
<accession>A0A0V7ZN41</accession>
<dbReference type="EMBL" id="LMTZ01000103">
    <property type="protein sequence ID" value="KST65864.1"/>
    <property type="molecule type" value="Genomic_DNA"/>
</dbReference>
<name>A0A0V7ZN41_9CYAN</name>
<keyword evidence="3" id="KW-1185">Reference proteome</keyword>
<feature type="region of interest" description="Disordered" evidence="1">
    <location>
        <begin position="45"/>
        <end position="84"/>
    </location>
</feature>
<organism evidence="2 3">
    <name type="scientific">Mastigocoleus testarum BC008</name>
    <dbReference type="NCBI Taxonomy" id="371196"/>
    <lineage>
        <taxon>Bacteria</taxon>
        <taxon>Bacillati</taxon>
        <taxon>Cyanobacteriota</taxon>
        <taxon>Cyanophyceae</taxon>
        <taxon>Nostocales</taxon>
        <taxon>Hapalosiphonaceae</taxon>
        <taxon>Mastigocoleus</taxon>
    </lineage>
</organism>
<dbReference type="OrthoDB" id="488827at2"/>
<protein>
    <submittedName>
        <fullName evidence="2">Uncharacterized protein</fullName>
    </submittedName>
</protein>
<evidence type="ECO:0000256" key="1">
    <source>
        <dbReference type="SAM" id="MobiDB-lite"/>
    </source>
</evidence>